<proteinExistence type="predicted"/>
<protein>
    <submittedName>
        <fullName evidence="1">Uncharacterized protein</fullName>
    </submittedName>
</protein>
<evidence type="ECO:0000313" key="2">
    <source>
        <dbReference type="Proteomes" id="UP000221538"/>
    </source>
</evidence>
<dbReference type="Proteomes" id="UP000221538">
    <property type="component" value="Unassembled WGS sequence"/>
</dbReference>
<dbReference type="EMBL" id="BEWI01000031">
    <property type="protein sequence ID" value="GAY21235.1"/>
    <property type="molecule type" value="Genomic_DNA"/>
</dbReference>
<evidence type="ECO:0000313" key="1">
    <source>
        <dbReference type="EMBL" id="GAY21235.1"/>
    </source>
</evidence>
<accession>A0A292ZEJ1</accession>
<sequence>MRRNGSGREGLHMRALLCTSRPPPNRKAAADLINFAFEYSL</sequence>
<name>A0A292ZEJ1_SPHSA</name>
<dbReference type="AlphaFoldDB" id="A0A292ZEJ1"/>
<comment type="caution">
    <text evidence="1">The sequence shown here is derived from an EMBL/GenBank/DDBJ whole genome shotgun (WGS) entry which is preliminary data.</text>
</comment>
<organism evidence="1 2">
    <name type="scientific">Sphingobium fuliginis (strain ATCC 27551)</name>
    <dbReference type="NCBI Taxonomy" id="336203"/>
    <lineage>
        <taxon>Bacteria</taxon>
        <taxon>Pseudomonadati</taxon>
        <taxon>Pseudomonadota</taxon>
        <taxon>Alphaproteobacteria</taxon>
        <taxon>Sphingomonadales</taxon>
        <taxon>Sphingomonadaceae</taxon>
        <taxon>Sphingobium</taxon>
    </lineage>
</organism>
<reference evidence="1 2" key="1">
    <citation type="journal article" date="2013" name="Biodegradation">
        <title>Occurrence of 4-tert-butylphenol (4-t-BP) biodegradation in an aquatic sample caused by the presence of Spirodela polyrrhiza and isolation of a 4-t-BP-utilizing bacterium.</title>
        <authorList>
            <person name="Ogata Y."/>
            <person name="Toyama T."/>
            <person name="Yu N."/>
            <person name="Wang X."/>
            <person name="Sei K."/>
            <person name="Ike M."/>
        </authorList>
    </citation>
    <scope>NUCLEOTIDE SEQUENCE [LARGE SCALE GENOMIC DNA]</scope>
    <source>
        <strain evidence="1 2">OMI</strain>
    </source>
</reference>
<gene>
    <name evidence="1" type="ORF">SFOMI_1772</name>
</gene>
<reference evidence="1 2" key="2">
    <citation type="journal article" date="2013" name="Environ. Sci. Technol.">
        <title>The 4-tert-butylphenol-utilizing bacterium Sphingobium fuliginis OMI can degrade bisphenols via phenolic ring hydroxylation and meta-cleavage pathway.</title>
        <authorList>
            <person name="Ogata Y."/>
            <person name="Goda S."/>
            <person name="Toyama T."/>
            <person name="Sei K."/>
            <person name="Ike M."/>
        </authorList>
    </citation>
    <scope>NUCLEOTIDE SEQUENCE [LARGE SCALE GENOMIC DNA]</scope>
    <source>
        <strain evidence="1 2">OMI</strain>
    </source>
</reference>